<dbReference type="SUPFAM" id="SSF51126">
    <property type="entry name" value="Pectin lyase-like"/>
    <property type="match status" value="1"/>
</dbReference>
<gene>
    <name evidence="2" type="ORF">GCM10023321_33590</name>
</gene>
<evidence type="ECO:0000313" key="2">
    <source>
        <dbReference type="EMBL" id="GAA5156855.1"/>
    </source>
</evidence>
<feature type="signal peptide" evidence="1">
    <location>
        <begin position="1"/>
        <end position="18"/>
    </location>
</feature>
<evidence type="ECO:0000256" key="1">
    <source>
        <dbReference type="SAM" id="SignalP"/>
    </source>
</evidence>
<comment type="caution">
    <text evidence="2">The sequence shown here is derived from an EMBL/GenBank/DDBJ whole genome shotgun (WGS) entry which is preliminary data.</text>
</comment>
<protein>
    <recommendedName>
        <fullName evidence="4">Right handed beta helix domain-containing protein</fullName>
    </recommendedName>
</protein>
<dbReference type="EMBL" id="BAABJP010000015">
    <property type="protein sequence ID" value="GAA5156855.1"/>
    <property type="molecule type" value="Genomic_DNA"/>
</dbReference>
<accession>A0ABP9Q517</accession>
<name>A0ABP9Q517_9PSEU</name>
<dbReference type="InterPro" id="IPR012334">
    <property type="entry name" value="Pectin_lyas_fold"/>
</dbReference>
<evidence type="ECO:0008006" key="4">
    <source>
        <dbReference type="Google" id="ProtNLM"/>
    </source>
</evidence>
<proteinExistence type="predicted"/>
<dbReference type="Gene3D" id="2.160.20.10">
    <property type="entry name" value="Single-stranded right-handed beta-helix, Pectin lyase-like"/>
    <property type="match status" value="1"/>
</dbReference>
<keyword evidence="1" id="KW-0732">Signal</keyword>
<sequence>MGMTTRGLAALATGPAFALIVLAPAADWPRPGEPRPLAEQADPVVQRVDAGGFPLEERRVQGIPGMSEPERDGDRVAEVAAADGPLAAPGRPGCVSGPAKAYTSGDGGATAPVAVRQAGGRQIPVANAKGLTAALASARPGDTIELADGRYPGKFVLAKAGTAASPITVVGSCRAVLDGGTGGSGYTMHLDGADYARLVGFTVSGGDKAVMTDRTNRAVLSHLTVGNTGSEAVHFLNFSSDNVVQHSLVHDTGKTKPQFGEGVYFGSAKSNWASKSGGRPDLSNNNRALYNQFRSTTAENIDVKEETSGGVIAGNVFDGSAISGQNSADSVVDVKGVRYQVMNNRTSGRSSALKDLIQTHVITQPATSGCHNTFAGNTFIGGGFVGQAVAQDKKCGTNE</sequence>
<dbReference type="InterPro" id="IPR011050">
    <property type="entry name" value="Pectin_lyase_fold/virulence"/>
</dbReference>
<evidence type="ECO:0000313" key="3">
    <source>
        <dbReference type="Proteomes" id="UP001428817"/>
    </source>
</evidence>
<reference evidence="3" key="1">
    <citation type="journal article" date="2019" name="Int. J. Syst. Evol. Microbiol.">
        <title>The Global Catalogue of Microorganisms (GCM) 10K type strain sequencing project: providing services to taxonomists for standard genome sequencing and annotation.</title>
        <authorList>
            <consortium name="The Broad Institute Genomics Platform"/>
            <consortium name="The Broad Institute Genome Sequencing Center for Infectious Disease"/>
            <person name="Wu L."/>
            <person name="Ma J."/>
        </authorList>
    </citation>
    <scope>NUCLEOTIDE SEQUENCE [LARGE SCALE GENOMIC DNA]</scope>
    <source>
        <strain evidence="3">JCM 18303</strain>
    </source>
</reference>
<dbReference type="Proteomes" id="UP001428817">
    <property type="component" value="Unassembled WGS sequence"/>
</dbReference>
<feature type="chain" id="PRO_5046140003" description="Right handed beta helix domain-containing protein" evidence="1">
    <location>
        <begin position="19"/>
        <end position="399"/>
    </location>
</feature>
<keyword evidence="3" id="KW-1185">Reference proteome</keyword>
<organism evidence="2 3">
    <name type="scientific">Pseudonocardia eucalypti</name>
    <dbReference type="NCBI Taxonomy" id="648755"/>
    <lineage>
        <taxon>Bacteria</taxon>
        <taxon>Bacillati</taxon>
        <taxon>Actinomycetota</taxon>
        <taxon>Actinomycetes</taxon>
        <taxon>Pseudonocardiales</taxon>
        <taxon>Pseudonocardiaceae</taxon>
        <taxon>Pseudonocardia</taxon>
    </lineage>
</organism>